<sequence>MIRRSLLSLVLLLGGCAQSVFVDREIGVSIDKGEDKVAKFGMVEICYATDTPWSEVQGLADEECGRLGWQATLYKSLKWQCRMSAPHIATFQCFVPGYAGKDGVPINPANKKAFMAWKKAQADKAAKTAPSPDVVAPQGAAPQAVAPAPMMVPSSRPLSPADIAGKPDWSAAPMNVAPAPVQGAYPTNGFTLTPKGWGEHFEE</sequence>
<evidence type="ECO:0000256" key="1">
    <source>
        <dbReference type="SAM" id="SignalP"/>
    </source>
</evidence>
<gene>
    <name evidence="2" type="ORF">A6A05_05850</name>
</gene>
<feature type="signal peptide" evidence="1">
    <location>
        <begin position="1"/>
        <end position="22"/>
    </location>
</feature>
<evidence type="ECO:0000313" key="3">
    <source>
        <dbReference type="Proteomes" id="UP000078543"/>
    </source>
</evidence>
<dbReference type="AlphaFoldDB" id="A0A178MZU7"/>
<organism evidence="2 3">
    <name type="scientific">Magnetospirillum moscoviense</name>
    <dbReference type="NCBI Taxonomy" id="1437059"/>
    <lineage>
        <taxon>Bacteria</taxon>
        <taxon>Pseudomonadati</taxon>
        <taxon>Pseudomonadota</taxon>
        <taxon>Alphaproteobacteria</taxon>
        <taxon>Rhodospirillales</taxon>
        <taxon>Rhodospirillaceae</taxon>
        <taxon>Magnetospirillum</taxon>
    </lineage>
</organism>
<proteinExistence type="predicted"/>
<keyword evidence="1" id="KW-0732">Signal</keyword>
<dbReference type="PROSITE" id="PS51257">
    <property type="entry name" value="PROKAR_LIPOPROTEIN"/>
    <property type="match status" value="1"/>
</dbReference>
<name>A0A178MZU7_9PROT</name>
<dbReference type="Proteomes" id="UP000078543">
    <property type="component" value="Unassembled WGS sequence"/>
</dbReference>
<reference evidence="2 3" key="1">
    <citation type="submission" date="2016-04" db="EMBL/GenBank/DDBJ databases">
        <title>Draft genome sequence of freshwater magnetotactic bacteria Magnetospirillum marisnigri SP-1 and Magnetospirillum moscoviense BB-1.</title>
        <authorList>
            <person name="Koziaeva V."/>
            <person name="Dziuba M.V."/>
            <person name="Ivanov T.M."/>
            <person name="Kuznetsov B."/>
            <person name="Grouzdev D.S."/>
        </authorList>
    </citation>
    <scope>NUCLEOTIDE SEQUENCE [LARGE SCALE GENOMIC DNA]</scope>
    <source>
        <strain evidence="2 3">BB-1</strain>
    </source>
</reference>
<dbReference type="OrthoDB" id="7360289at2"/>
<feature type="chain" id="PRO_5008092401" evidence="1">
    <location>
        <begin position="23"/>
        <end position="203"/>
    </location>
</feature>
<comment type="caution">
    <text evidence="2">The sequence shown here is derived from an EMBL/GenBank/DDBJ whole genome shotgun (WGS) entry which is preliminary data.</text>
</comment>
<accession>A0A178MZU7</accession>
<keyword evidence="3" id="KW-1185">Reference proteome</keyword>
<dbReference type="EMBL" id="LWQU01000022">
    <property type="protein sequence ID" value="OAN65479.1"/>
    <property type="molecule type" value="Genomic_DNA"/>
</dbReference>
<dbReference type="RefSeq" id="WP_068496682.1">
    <property type="nucleotide sequence ID" value="NZ_LWQU01000022.1"/>
</dbReference>
<protein>
    <submittedName>
        <fullName evidence="2">Uncharacterized protein</fullName>
    </submittedName>
</protein>
<evidence type="ECO:0000313" key="2">
    <source>
        <dbReference type="EMBL" id="OAN65479.1"/>
    </source>
</evidence>